<gene>
    <name evidence="1" type="ORF">NM208_g12509</name>
</gene>
<evidence type="ECO:0000313" key="1">
    <source>
        <dbReference type="EMBL" id="KAJ3523290.1"/>
    </source>
</evidence>
<sequence>MMTPNPPPSLNITVSPRYQGTTPQSLDVHLFIEKPELTATKNSLQASDSEGRLALVPADTSDGERQWNVARGTSGDVYVTYSATHINTDSAATVALLDLRRDHDGLNGAGMSVFALPPEDKTYSINLAWDLSQAPSGSRAVWTYGEGPGTVTKIGSTKVVSESHFAVGPSMHSYPPATNAAAGFGFYWFGQPDFEAPRLATWTQDLFRYMQTFFHDTEPTYRIFMRASASSSGTGGAALLRSFMFNYIMGQNKTWESFQTLLSHEMIHNWPTLSSGNGDVVTWYVEGVADYYSMVIPFRHGIFDIDRFVQGVNNMATAYYTNPMVNLTNAEIEDRSAESEDIERVPYGRGMFFLVRLDAQIRARSNDTRSIDDVVLNLLNRTRSGQGDGLEDFLDVLEQELGSAARDEYEQMAEGKLVVPPDNSLGPFLAVQRTELEQYEVGFGRTVENGKTFVTKVVPNSRAAQAGLMDGDEILWMDSRFSNPDVVAAYEDVNAENRVKIRRNSEELFVSYRPRSFERVEAYQWVRRNGSR</sequence>
<evidence type="ECO:0000313" key="2">
    <source>
        <dbReference type="Proteomes" id="UP001148629"/>
    </source>
</evidence>
<name>A0ACC1RNB2_9HYPO</name>
<comment type="caution">
    <text evidence="1">The sequence shown here is derived from an EMBL/GenBank/DDBJ whole genome shotgun (WGS) entry which is preliminary data.</text>
</comment>
<protein>
    <submittedName>
        <fullName evidence="1">Uncharacterized protein</fullName>
    </submittedName>
</protein>
<keyword evidence="2" id="KW-1185">Reference proteome</keyword>
<organism evidence="1 2">
    <name type="scientific">Fusarium decemcellulare</name>
    <dbReference type="NCBI Taxonomy" id="57161"/>
    <lineage>
        <taxon>Eukaryota</taxon>
        <taxon>Fungi</taxon>
        <taxon>Dikarya</taxon>
        <taxon>Ascomycota</taxon>
        <taxon>Pezizomycotina</taxon>
        <taxon>Sordariomycetes</taxon>
        <taxon>Hypocreomycetidae</taxon>
        <taxon>Hypocreales</taxon>
        <taxon>Nectriaceae</taxon>
        <taxon>Fusarium</taxon>
        <taxon>Fusarium decemcellulare species complex</taxon>
    </lineage>
</organism>
<proteinExistence type="predicted"/>
<reference evidence="1" key="1">
    <citation type="submission" date="2022-08" db="EMBL/GenBank/DDBJ databases">
        <title>Genome Sequence of Fusarium decemcellulare.</title>
        <authorList>
            <person name="Buettner E."/>
        </authorList>
    </citation>
    <scope>NUCLEOTIDE SEQUENCE</scope>
    <source>
        <strain evidence="1">Babe19</strain>
    </source>
</reference>
<accession>A0ACC1RNB2</accession>
<dbReference type="Proteomes" id="UP001148629">
    <property type="component" value="Unassembled WGS sequence"/>
</dbReference>
<dbReference type="EMBL" id="JANRMS010002283">
    <property type="protein sequence ID" value="KAJ3523290.1"/>
    <property type="molecule type" value="Genomic_DNA"/>
</dbReference>